<dbReference type="Pfam" id="PF01380">
    <property type="entry name" value="SIS"/>
    <property type="match status" value="1"/>
</dbReference>
<keyword evidence="4 11" id="KW-0129">CBS domain</keyword>
<evidence type="ECO:0000256" key="11">
    <source>
        <dbReference type="PROSITE-ProRule" id="PRU00703"/>
    </source>
</evidence>
<dbReference type="FunFam" id="3.10.580.10:FF:000007">
    <property type="entry name" value="Arabinose 5-phosphate isomerase"/>
    <property type="match status" value="1"/>
</dbReference>
<feature type="site" description="Catalytically relevant" evidence="10">
    <location>
        <position position="54"/>
    </location>
</feature>
<dbReference type="EMBL" id="UGHR01000003">
    <property type="protein sequence ID" value="STR44994.1"/>
    <property type="molecule type" value="Genomic_DNA"/>
</dbReference>
<dbReference type="PROSITE" id="PS51464">
    <property type="entry name" value="SIS"/>
    <property type="match status" value="1"/>
</dbReference>
<dbReference type="InterPro" id="IPR035474">
    <property type="entry name" value="SIS_Kpsf"/>
</dbReference>
<organism evidence="14 16">
    <name type="scientific">Iodobacter fluviatilis</name>
    <dbReference type="NCBI Taxonomy" id="537"/>
    <lineage>
        <taxon>Bacteria</taxon>
        <taxon>Pseudomonadati</taxon>
        <taxon>Pseudomonadota</taxon>
        <taxon>Betaproteobacteria</taxon>
        <taxon>Neisseriales</taxon>
        <taxon>Chitinibacteraceae</taxon>
        <taxon>Iodobacter</taxon>
    </lineage>
</organism>
<feature type="site" description="Catalytically relevant" evidence="10">
    <location>
        <position position="106"/>
    </location>
</feature>
<feature type="domain" description="CBS" evidence="12">
    <location>
        <begin position="272"/>
        <end position="323"/>
    </location>
</feature>
<evidence type="ECO:0000256" key="7">
    <source>
        <dbReference type="ARBA" id="ARBA00071659"/>
    </source>
</evidence>
<proteinExistence type="inferred from homology"/>
<dbReference type="GO" id="GO:0005975">
    <property type="term" value="P:carbohydrate metabolic process"/>
    <property type="evidence" value="ECO:0007669"/>
    <property type="project" value="InterPro"/>
</dbReference>
<dbReference type="GO" id="GO:1901135">
    <property type="term" value="P:carbohydrate derivative metabolic process"/>
    <property type="evidence" value="ECO:0007669"/>
    <property type="project" value="InterPro"/>
</dbReference>
<reference evidence="15 17" key="2">
    <citation type="submission" date="2019-03" db="EMBL/GenBank/DDBJ databases">
        <title>Genomic Encyclopedia of Type Strains, Phase IV (KMG-IV): sequencing the most valuable type-strain genomes for metagenomic binning, comparative biology and taxonomic classification.</title>
        <authorList>
            <person name="Goeker M."/>
        </authorList>
    </citation>
    <scope>NUCLEOTIDE SEQUENCE [LARGE SCALE GENOMIC DNA]</scope>
    <source>
        <strain evidence="15 17">DSM 3764</strain>
    </source>
</reference>
<keyword evidence="17" id="KW-1185">Reference proteome</keyword>
<dbReference type="NCBIfam" id="TIGR00393">
    <property type="entry name" value="kpsF"/>
    <property type="match status" value="1"/>
</dbReference>
<feature type="site" description="Catalytically relevant" evidence="10">
    <location>
        <position position="188"/>
    </location>
</feature>
<evidence type="ECO:0000256" key="10">
    <source>
        <dbReference type="PIRSR" id="PIRSR004692-3"/>
    </source>
</evidence>
<comment type="pathway">
    <text evidence="1">Bacterial outer membrane biogenesis; lipopolysaccharide biosynthesis.</text>
</comment>
<evidence type="ECO:0000313" key="15">
    <source>
        <dbReference type="EMBL" id="TCU85558.1"/>
    </source>
</evidence>
<sequence length="323" mass="33877">MKNAEFILGCARSVLRVEAEAVFALAGRINDQFVKACELILSCHGRVIVIGIGKSGHIAKKIAATMASTGTPAFFVHPSEAAHGDLGMITRSDVVLALSNSGESDEVIALLPSLKRLGIPLIAMTGNAESTLSKQATVHLDSGVSQEACPLNLAPTASTTAALALGDALAVALLEARGFQAEDFALSHPGGSLGRRLLVLVRDLMHTGDELPVVQQDVLLRDALLEISKKGMGMTAVVDAEGKLAGIFTDGDLRRALDLGVDVRDTKVSTVMTLKPATIEASKLAAEAVQQMDARRVNGLLVLEAGRLIGAINMHDLLRARVV</sequence>
<accession>A0A377SSF0</accession>
<dbReference type="CDD" id="cd05014">
    <property type="entry name" value="SIS_Kpsf"/>
    <property type="match status" value="1"/>
</dbReference>
<dbReference type="InterPro" id="IPR046342">
    <property type="entry name" value="CBS_dom_sf"/>
</dbReference>
<name>A0A377SSF0_9NEIS</name>
<dbReference type="InterPro" id="IPR000644">
    <property type="entry name" value="CBS_dom"/>
</dbReference>
<dbReference type="Gene3D" id="3.10.580.10">
    <property type="entry name" value="CBS-domain"/>
    <property type="match status" value="1"/>
</dbReference>
<dbReference type="PROSITE" id="PS51371">
    <property type="entry name" value="CBS"/>
    <property type="match status" value="2"/>
</dbReference>
<evidence type="ECO:0000256" key="5">
    <source>
        <dbReference type="ARBA" id="ARBA00023235"/>
    </source>
</evidence>
<evidence type="ECO:0000256" key="4">
    <source>
        <dbReference type="ARBA" id="ARBA00023122"/>
    </source>
</evidence>
<evidence type="ECO:0000256" key="1">
    <source>
        <dbReference type="ARBA" id="ARBA00004756"/>
    </source>
</evidence>
<dbReference type="RefSeq" id="WP_115228721.1">
    <property type="nucleotide sequence ID" value="NZ_CAWOLO010000007.1"/>
</dbReference>
<keyword evidence="3" id="KW-0677">Repeat</keyword>
<dbReference type="PANTHER" id="PTHR42745">
    <property type="match status" value="1"/>
</dbReference>
<dbReference type="CDD" id="cd04604">
    <property type="entry name" value="CBS_pair_SIS_assoc"/>
    <property type="match status" value="1"/>
</dbReference>
<reference evidence="14 16" key="1">
    <citation type="submission" date="2018-06" db="EMBL/GenBank/DDBJ databases">
        <authorList>
            <consortium name="Pathogen Informatics"/>
            <person name="Doyle S."/>
        </authorList>
    </citation>
    <scope>NUCLEOTIDE SEQUENCE [LARGE SCALE GENOMIC DNA]</scope>
    <source>
        <strain evidence="14 16">NCTC11159</strain>
    </source>
</reference>
<dbReference type="PANTHER" id="PTHR42745:SF1">
    <property type="entry name" value="ARABINOSE 5-PHOSPHATE ISOMERASE KDSD"/>
    <property type="match status" value="1"/>
</dbReference>
<feature type="domain" description="SIS" evidence="13">
    <location>
        <begin position="36"/>
        <end position="179"/>
    </location>
</feature>
<evidence type="ECO:0000313" key="16">
    <source>
        <dbReference type="Proteomes" id="UP000255108"/>
    </source>
</evidence>
<gene>
    <name evidence="14" type="primary">kdsD_2</name>
    <name evidence="15" type="ORF">EV682_10768</name>
    <name evidence="14" type="ORF">NCTC11159_03540</name>
</gene>
<comment type="pathway">
    <text evidence="6">Carbohydrate biosynthesis; 3-deoxy-D-manno-octulosonate biosynthesis; 3-deoxy-D-manno-octulosonate from D-ribulose 5-phosphate: step 1/3.</text>
</comment>
<evidence type="ECO:0000313" key="14">
    <source>
        <dbReference type="EMBL" id="STR44994.1"/>
    </source>
</evidence>
<protein>
    <recommendedName>
        <fullName evidence="7">Arabinose 5-phosphate isomerase KdsD</fullName>
    </recommendedName>
</protein>
<keyword evidence="9" id="KW-0862">Zinc</keyword>
<feature type="domain" description="CBS" evidence="12">
    <location>
        <begin position="205"/>
        <end position="263"/>
    </location>
</feature>
<dbReference type="Pfam" id="PF00571">
    <property type="entry name" value="CBS"/>
    <property type="match status" value="2"/>
</dbReference>
<dbReference type="Proteomes" id="UP000295794">
    <property type="component" value="Unassembled WGS sequence"/>
</dbReference>
<dbReference type="PIRSF" id="PIRSF004692">
    <property type="entry name" value="KdsD_KpsF"/>
    <property type="match status" value="1"/>
</dbReference>
<dbReference type="SMART" id="SM00116">
    <property type="entry name" value="CBS"/>
    <property type="match status" value="2"/>
</dbReference>
<evidence type="ECO:0000256" key="6">
    <source>
        <dbReference type="ARBA" id="ARBA00060658"/>
    </source>
</evidence>
<evidence type="ECO:0000313" key="17">
    <source>
        <dbReference type="Proteomes" id="UP000295794"/>
    </source>
</evidence>
<dbReference type="OrthoDB" id="9762536at2"/>
<evidence type="ECO:0000256" key="9">
    <source>
        <dbReference type="PIRSR" id="PIRSR004692-2"/>
    </source>
</evidence>
<dbReference type="Proteomes" id="UP000255108">
    <property type="component" value="Unassembled WGS sequence"/>
</dbReference>
<keyword evidence="5 14" id="KW-0413">Isomerase</keyword>
<evidence type="ECO:0000256" key="2">
    <source>
        <dbReference type="ARBA" id="ARBA00008165"/>
    </source>
</evidence>
<evidence type="ECO:0000256" key="3">
    <source>
        <dbReference type="ARBA" id="ARBA00022737"/>
    </source>
</evidence>
<feature type="site" description="Catalytically relevant" evidence="10">
    <location>
        <position position="147"/>
    </location>
</feature>
<dbReference type="GO" id="GO:0019146">
    <property type="term" value="F:arabinose-5-phosphate isomerase activity"/>
    <property type="evidence" value="ECO:0007669"/>
    <property type="project" value="UniProtKB-ARBA"/>
</dbReference>
<comment type="similarity">
    <text evidence="2 8">Belongs to the SIS family. GutQ/KpsF subfamily.</text>
</comment>
<dbReference type="InterPro" id="IPR050986">
    <property type="entry name" value="GutQ/KpsF_isomerases"/>
</dbReference>
<evidence type="ECO:0000256" key="8">
    <source>
        <dbReference type="PIRNR" id="PIRNR004692"/>
    </source>
</evidence>
<dbReference type="SUPFAM" id="SSF53697">
    <property type="entry name" value="SIS domain"/>
    <property type="match status" value="1"/>
</dbReference>
<evidence type="ECO:0000259" key="12">
    <source>
        <dbReference type="PROSITE" id="PS51371"/>
    </source>
</evidence>
<dbReference type="InterPro" id="IPR004800">
    <property type="entry name" value="KdsD/KpsF-type"/>
</dbReference>
<dbReference type="InterPro" id="IPR046348">
    <property type="entry name" value="SIS_dom_sf"/>
</dbReference>
<dbReference type="EMBL" id="SMBT01000007">
    <property type="protein sequence ID" value="TCU85558.1"/>
    <property type="molecule type" value="Genomic_DNA"/>
</dbReference>
<dbReference type="AlphaFoldDB" id="A0A377SSF0"/>
<dbReference type="InterPro" id="IPR001347">
    <property type="entry name" value="SIS_dom"/>
</dbReference>
<evidence type="ECO:0000259" key="13">
    <source>
        <dbReference type="PROSITE" id="PS51464"/>
    </source>
</evidence>
<dbReference type="FunFam" id="3.40.50.10490:FF:000011">
    <property type="entry name" value="Arabinose 5-phosphate isomerase"/>
    <property type="match status" value="1"/>
</dbReference>
<feature type="binding site" evidence="9">
    <location>
        <position position="77"/>
    </location>
    <ligand>
        <name>Zn(2+)</name>
        <dbReference type="ChEBI" id="CHEBI:29105"/>
    </ligand>
</feature>
<dbReference type="GO" id="GO:0097367">
    <property type="term" value="F:carbohydrate derivative binding"/>
    <property type="evidence" value="ECO:0007669"/>
    <property type="project" value="InterPro"/>
</dbReference>
<dbReference type="Gene3D" id="3.40.50.10490">
    <property type="entry name" value="Glucose-6-phosphate isomerase like protein, domain 1"/>
    <property type="match status" value="1"/>
</dbReference>
<dbReference type="GO" id="GO:0046872">
    <property type="term" value="F:metal ion binding"/>
    <property type="evidence" value="ECO:0007669"/>
    <property type="project" value="UniProtKB-KW"/>
</dbReference>
<keyword evidence="9" id="KW-0479">Metal-binding</keyword>